<gene>
    <name evidence="1" type="ORF">GCM10010171_18340</name>
</gene>
<name>A0A918LA30_9PSEU</name>
<dbReference type="EMBL" id="BMRB01000001">
    <property type="protein sequence ID" value="GGS25356.1"/>
    <property type="molecule type" value="Genomic_DNA"/>
</dbReference>
<accession>A0A918LA30</accession>
<keyword evidence="2" id="KW-1185">Reference proteome</keyword>
<evidence type="ECO:0000313" key="2">
    <source>
        <dbReference type="Proteomes" id="UP000660680"/>
    </source>
</evidence>
<organism evidence="1 2">
    <name type="scientific">Actinokineospora fastidiosa</name>
    <dbReference type="NCBI Taxonomy" id="1816"/>
    <lineage>
        <taxon>Bacteria</taxon>
        <taxon>Bacillati</taxon>
        <taxon>Actinomycetota</taxon>
        <taxon>Actinomycetes</taxon>
        <taxon>Pseudonocardiales</taxon>
        <taxon>Pseudonocardiaceae</taxon>
        <taxon>Actinokineospora</taxon>
    </lineage>
</organism>
<sequence>MTLTGVTDRTCPHCEGLGLLRWQQAIPTEDGFVLREMEHPCPKGCGGHWRHPAAEADLVIDLGLPGAEEPVHERLVERPE</sequence>
<protein>
    <submittedName>
        <fullName evidence="1">Uncharacterized protein</fullName>
    </submittedName>
</protein>
<proteinExistence type="predicted"/>
<evidence type="ECO:0000313" key="1">
    <source>
        <dbReference type="EMBL" id="GGS25356.1"/>
    </source>
</evidence>
<dbReference type="Proteomes" id="UP000660680">
    <property type="component" value="Unassembled WGS sequence"/>
</dbReference>
<reference evidence="1" key="1">
    <citation type="journal article" date="2014" name="Int. J. Syst. Evol. Microbiol.">
        <title>Complete genome sequence of Corynebacterium casei LMG S-19264T (=DSM 44701T), isolated from a smear-ripened cheese.</title>
        <authorList>
            <consortium name="US DOE Joint Genome Institute (JGI-PGF)"/>
            <person name="Walter F."/>
            <person name="Albersmeier A."/>
            <person name="Kalinowski J."/>
            <person name="Ruckert C."/>
        </authorList>
    </citation>
    <scope>NUCLEOTIDE SEQUENCE</scope>
    <source>
        <strain evidence="1">JCM 3276</strain>
    </source>
</reference>
<reference evidence="1" key="2">
    <citation type="submission" date="2020-09" db="EMBL/GenBank/DDBJ databases">
        <authorList>
            <person name="Sun Q."/>
            <person name="Ohkuma M."/>
        </authorList>
    </citation>
    <scope>NUCLEOTIDE SEQUENCE</scope>
    <source>
        <strain evidence="1">JCM 3276</strain>
    </source>
</reference>
<comment type="caution">
    <text evidence="1">The sequence shown here is derived from an EMBL/GenBank/DDBJ whole genome shotgun (WGS) entry which is preliminary data.</text>
</comment>
<dbReference type="AlphaFoldDB" id="A0A918LA30"/>